<proteinExistence type="predicted"/>
<evidence type="ECO:0000313" key="1">
    <source>
        <dbReference type="EMBL" id="KAJ9649918.1"/>
    </source>
</evidence>
<reference evidence="1" key="1">
    <citation type="submission" date="2022-10" db="EMBL/GenBank/DDBJ databases">
        <title>Culturing micro-colonial fungi from biological soil crusts in the Mojave desert and describing Neophaeococcomyces mojavensis, and introducing the new genera and species Taxawa tesnikishii.</title>
        <authorList>
            <person name="Kurbessoian T."/>
            <person name="Stajich J.E."/>
        </authorList>
    </citation>
    <scope>NUCLEOTIDE SEQUENCE</scope>
    <source>
        <strain evidence="1">JES_112</strain>
    </source>
</reference>
<evidence type="ECO:0000313" key="2">
    <source>
        <dbReference type="Proteomes" id="UP001172386"/>
    </source>
</evidence>
<protein>
    <submittedName>
        <fullName evidence="1">Uncharacterized protein</fullName>
    </submittedName>
</protein>
<dbReference type="Proteomes" id="UP001172386">
    <property type="component" value="Unassembled WGS sequence"/>
</dbReference>
<comment type="caution">
    <text evidence="1">The sequence shown here is derived from an EMBL/GenBank/DDBJ whole genome shotgun (WGS) entry which is preliminary data.</text>
</comment>
<keyword evidence="2" id="KW-1185">Reference proteome</keyword>
<accession>A0ACC2ZQR7</accession>
<sequence>MGGVGIWGMHFVGNTAVILENGALTRQILYNSTYTSISFFLPILVLLAAFYMLGISDRAHHLHVALAGVLTGTAVCGMHYVGQLGIENYRCSYHIQNVVGAVIIAVVASLVALSIFFRLRETWTDSWWKRALCGVVLALAVSGMHWTAAVGTIYEWKGDSAVHGHSRRQASIMASSLSIGACIVLLVIAVIRGRNILHSRIKAQRLVLACAYFDEDGRLMVTQEGSLPSEKITHHYIETKFGEDELCRSHATFMWVFKASCNWPAMKDFIPGMKERIESDPVARKYRTGNTLLNLRDDSSEPLVDFAPIFKQLFCVAAQQLANVLHEPLERLGILFEEPLDTGAIYVSAPARGAIRGSSSHPYSSIDVVSGATSQVPARGKYLFLNRQLTKSEAAKFAALGYRFASVGQIAEPLARNMQVNRQNVLLQIERMKLSASADCRPPPGVHLACFIVRPNMHKGFDILVPATMQNQLPFSTIQSDNLSEKQMKGLKRFDDLTINEILRTLVNQSCDLGFREEFRWQLYNSFVKLVDLIGETPTIMLAKFSAKKVQVSCRPSADPNSPGTCILLSVRLLRSIHTTSITKELEYVPLSFFSAQQQIGSDNPDKTFARRLKLEFGNLSADPSSRHKGASNARVSERANSADDRTYVPESPRSVLSKISIGRFHPRRRSDETAIVNREKPNEGTDVEMTAMTQNVTTILGKDGWATQPDMAELMSPVGDKNSWVSELFALFRLETEGWGLVRSGWNLHITVEKSFEVDNKEFDTAESKERKTDF</sequence>
<name>A0ACC2ZQR7_9EURO</name>
<organism evidence="1 2">
    <name type="scientific">Neophaeococcomyces mojaviensis</name>
    <dbReference type="NCBI Taxonomy" id="3383035"/>
    <lineage>
        <taxon>Eukaryota</taxon>
        <taxon>Fungi</taxon>
        <taxon>Dikarya</taxon>
        <taxon>Ascomycota</taxon>
        <taxon>Pezizomycotina</taxon>
        <taxon>Eurotiomycetes</taxon>
        <taxon>Chaetothyriomycetidae</taxon>
        <taxon>Chaetothyriales</taxon>
        <taxon>Chaetothyriales incertae sedis</taxon>
        <taxon>Neophaeococcomyces</taxon>
    </lineage>
</organism>
<gene>
    <name evidence="1" type="ORF">H2198_010758</name>
</gene>
<dbReference type="EMBL" id="JAPDRQ010000414">
    <property type="protein sequence ID" value="KAJ9649918.1"/>
    <property type="molecule type" value="Genomic_DNA"/>
</dbReference>